<dbReference type="Proteomes" id="UP001190926">
    <property type="component" value="Unassembled WGS sequence"/>
</dbReference>
<keyword evidence="8" id="KW-1185">Reference proteome</keyword>
<dbReference type="Pfam" id="PF00010">
    <property type="entry name" value="HLH"/>
    <property type="match status" value="1"/>
</dbReference>
<dbReference type="SUPFAM" id="SSF47459">
    <property type="entry name" value="HLH, helix-loop-helix DNA-binding domain"/>
    <property type="match status" value="1"/>
</dbReference>
<dbReference type="InterPro" id="IPR054502">
    <property type="entry name" value="bHLH-TF_ACT-like_plant"/>
</dbReference>
<evidence type="ECO:0000256" key="1">
    <source>
        <dbReference type="ARBA" id="ARBA00004123"/>
    </source>
</evidence>
<protein>
    <recommendedName>
        <fullName evidence="6">BHLH domain-containing protein</fullName>
    </recommendedName>
</protein>
<feature type="compositionally biased region" description="Basic and acidic residues" evidence="5">
    <location>
        <begin position="82"/>
        <end position="96"/>
    </location>
</feature>
<evidence type="ECO:0000313" key="7">
    <source>
        <dbReference type="EMBL" id="KAH6834350.1"/>
    </source>
</evidence>
<dbReference type="InterPro" id="IPR011598">
    <property type="entry name" value="bHLH_dom"/>
</dbReference>
<dbReference type="Gene3D" id="4.10.280.10">
    <property type="entry name" value="Helix-loop-helix DNA-binding domain"/>
    <property type="match status" value="1"/>
</dbReference>
<keyword evidence="2" id="KW-0805">Transcription regulation</keyword>
<comment type="subcellular location">
    <subcellularLocation>
        <location evidence="1">Nucleus</location>
    </subcellularLocation>
</comment>
<dbReference type="GO" id="GO:0009960">
    <property type="term" value="P:endosperm development"/>
    <property type="evidence" value="ECO:0007669"/>
    <property type="project" value="InterPro"/>
</dbReference>
<dbReference type="InterPro" id="IPR045239">
    <property type="entry name" value="bHLH95_bHLH"/>
</dbReference>
<accession>A0AAD4JI77</accession>
<feature type="domain" description="BHLH" evidence="6">
    <location>
        <begin position="91"/>
        <end position="141"/>
    </location>
</feature>
<keyword evidence="4" id="KW-0539">Nucleus</keyword>
<dbReference type="AlphaFoldDB" id="A0AAD4JI77"/>
<name>A0AAD4JI77_PERFH</name>
<gene>
    <name evidence="7" type="ORF">C2S53_012097</name>
</gene>
<dbReference type="PANTHER" id="PTHR46772">
    <property type="entry name" value="BHLH DOMAIN-CONTAINING PROTEIN"/>
    <property type="match status" value="1"/>
</dbReference>
<feature type="region of interest" description="Disordered" evidence="5">
    <location>
        <begin position="52"/>
        <end position="96"/>
    </location>
</feature>
<dbReference type="PANTHER" id="PTHR46772:SF8">
    <property type="entry name" value="TRANSCRIPTION FACTOR BHLH95"/>
    <property type="match status" value="1"/>
</dbReference>
<dbReference type="GO" id="GO:0046983">
    <property type="term" value="F:protein dimerization activity"/>
    <property type="evidence" value="ECO:0007669"/>
    <property type="project" value="InterPro"/>
</dbReference>
<proteinExistence type="predicted"/>
<dbReference type="InterPro" id="IPR044278">
    <property type="entry name" value="BHLH95-like"/>
</dbReference>
<comment type="caution">
    <text evidence="7">The sequence shown here is derived from an EMBL/GenBank/DDBJ whole genome shotgun (WGS) entry which is preliminary data.</text>
</comment>
<dbReference type="SMART" id="SM00353">
    <property type="entry name" value="HLH"/>
    <property type="match status" value="1"/>
</dbReference>
<evidence type="ECO:0000256" key="2">
    <source>
        <dbReference type="ARBA" id="ARBA00023015"/>
    </source>
</evidence>
<dbReference type="EMBL" id="SDAM02000052">
    <property type="protein sequence ID" value="KAH6834350.1"/>
    <property type="molecule type" value="Genomic_DNA"/>
</dbReference>
<dbReference type="CDD" id="cd11393">
    <property type="entry name" value="bHLH_AtbHLH_like"/>
    <property type="match status" value="1"/>
</dbReference>
<evidence type="ECO:0000256" key="3">
    <source>
        <dbReference type="ARBA" id="ARBA00023163"/>
    </source>
</evidence>
<evidence type="ECO:0000256" key="4">
    <source>
        <dbReference type="ARBA" id="ARBA00023242"/>
    </source>
</evidence>
<evidence type="ECO:0000313" key="8">
    <source>
        <dbReference type="Proteomes" id="UP001190926"/>
    </source>
</evidence>
<dbReference type="InterPro" id="IPR036638">
    <property type="entry name" value="HLH_DNA-bd_sf"/>
</dbReference>
<dbReference type="Pfam" id="PF22754">
    <property type="entry name" value="bHLH-TF_ACT-like_plant"/>
    <property type="match status" value="1"/>
</dbReference>
<evidence type="ECO:0000256" key="5">
    <source>
        <dbReference type="SAM" id="MobiDB-lite"/>
    </source>
</evidence>
<keyword evidence="3" id="KW-0804">Transcription</keyword>
<dbReference type="GO" id="GO:0005634">
    <property type="term" value="C:nucleus"/>
    <property type="evidence" value="ECO:0007669"/>
    <property type="project" value="UniProtKB-SubCell"/>
</dbReference>
<evidence type="ECO:0000259" key="6">
    <source>
        <dbReference type="PROSITE" id="PS50888"/>
    </source>
</evidence>
<organism evidence="7 8">
    <name type="scientific">Perilla frutescens var. hirtella</name>
    <name type="common">Perilla citriodora</name>
    <name type="synonym">Perilla setoyensis</name>
    <dbReference type="NCBI Taxonomy" id="608512"/>
    <lineage>
        <taxon>Eukaryota</taxon>
        <taxon>Viridiplantae</taxon>
        <taxon>Streptophyta</taxon>
        <taxon>Embryophyta</taxon>
        <taxon>Tracheophyta</taxon>
        <taxon>Spermatophyta</taxon>
        <taxon>Magnoliopsida</taxon>
        <taxon>eudicotyledons</taxon>
        <taxon>Gunneridae</taxon>
        <taxon>Pentapetalae</taxon>
        <taxon>asterids</taxon>
        <taxon>lamiids</taxon>
        <taxon>Lamiales</taxon>
        <taxon>Lamiaceae</taxon>
        <taxon>Nepetoideae</taxon>
        <taxon>Elsholtzieae</taxon>
        <taxon>Perilla</taxon>
    </lineage>
</organism>
<dbReference type="GO" id="GO:0003700">
    <property type="term" value="F:DNA-binding transcription factor activity"/>
    <property type="evidence" value="ECO:0007669"/>
    <property type="project" value="InterPro"/>
</dbReference>
<sequence>MGDEVEYESLLWNDEQSWAFPILPVEENGGRMLIDSGKILMNMIGVSDGQAERLNEEAPPPAPKGKKRTSGKRPAGGVQVNEGKRGGGESDDHELHIWTERERRKKMRNMFSSLHALIPHLHPRADKSTIVDEGVAYIKKLQLRLENLEKLKEKVINGENGCDELPIQSQSREAFLAEQGSTSKQQPPGPNAAAYCFKTWTSPNVVLNVCGNDAHINVVCSAKKPGILTALLFLMDNYKLDLVSAQVSSDTTTRMYMIHARVNGGSPVVVEETYKQAAAELMLWVDS</sequence>
<dbReference type="PROSITE" id="PS50888">
    <property type="entry name" value="BHLH"/>
    <property type="match status" value="1"/>
</dbReference>
<reference evidence="7 8" key="1">
    <citation type="journal article" date="2021" name="Nat. Commun.">
        <title>Incipient diploidization of the medicinal plant Perilla within 10,000 years.</title>
        <authorList>
            <person name="Zhang Y."/>
            <person name="Shen Q."/>
            <person name="Leng L."/>
            <person name="Zhang D."/>
            <person name="Chen S."/>
            <person name="Shi Y."/>
            <person name="Ning Z."/>
            <person name="Chen S."/>
        </authorList>
    </citation>
    <scope>NUCLEOTIDE SEQUENCE [LARGE SCALE GENOMIC DNA]</scope>
    <source>
        <strain evidence="8">cv. PC099</strain>
    </source>
</reference>